<protein>
    <submittedName>
        <fullName evidence="1">Uncharacterized protein</fullName>
    </submittedName>
</protein>
<evidence type="ECO:0000313" key="2">
    <source>
        <dbReference type="Proteomes" id="UP000658127"/>
    </source>
</evidence>
<dbReference type="Proteomes" id="UP000658127">
    <property type="component" value="Unassembled WGS sequence"/>
</dbReference>
<dbReference type="EMBL" id="BMNE01000014">
    <property type="protein sequence ID" value="GGO00075.1"/>
    <property type="molecule type" value="Genomic_DNA"/>
</dbReference>
<sequence length="96" mass="10698">MRATVEVAAADAGGEHPDQRLVGTRLWDGERLQVELAIQQNNRLHGCSKGRLGGLGHVSHHLPQPVLARYCEHDCVSIVSTKAWRQLAFRRHVLDT</sequence>
<evidence type="ECO:0000313" key="1">
    <source>
        <dbReference type="EMBL" id="GGO00075.1"/>
    </source>
</evidence>
<organism evidence="1 2">
    <name type="scientific">Nocardia rhizosphaerihabitans</name>
    <dbReference type="NCBI Taxonomy" id="1691570"/>
    <lineage>
        <taxon>Bacteria</taxon>
        <taxon>Bacillati</taxon>
        <taxon>Actinomycetota</taxon>
        <taxon>Actinomycetes</taxon>
        <taxon>Mycobacteriales</taxon>
        <taxon>Nocardiaceae</taxon>
        <taxon>Nocardia</taxon>
    </lineage>
</organism>
<comment type="caution">
    <text evidence="1">The sequence shown here is derived from an EMBL/GenBank/DDBJ whole genome shotgun (WGS) entry which is preliminary data.</text>
</comment>
<gene>
    <name evidence="1" type="ORF">GCM10011610_68700</name>
</gene>
<reference evidence="2" key="1">
    <citation type="journal article" date="2019" name="Int. J. Syst. Evol. Microbiol.">
        <title>The Global Catalogue of Microorganisms (GCM) 10K type strain sequencing project: providing services to taxonomists for standard genome sequencing and annotation.</title>
        <authorList>
            <consortium name="The Broad Institute Genomics Platform"/>
            <consortium name="The Broad Institute Genome Sequencing Center for Infectious Disease"/>
            <person name="Wu L."/>
            <person name="Ma J."/>
        </authorList>
    </citation>
    <scope>NUCLEOTIDE SEQUENCE [LARGE SCALE GENOMIC DNA]</scope>
    <source>
        <strain evidence="2">CGMCC 4.7329</strain>
    </source>
</reference>
<accession>A0ABQ2L249</accession>
<name>A0ABQ2L249_9NOCA</name>
<keyword evidence="2" id="KW-1185">Reference proteome</keyword>
<proteinExistence type="predicted"/>